<evidence type="ECO:0000313" key="1">
    <source>
        <dbReference type="EMBL" id="SNW62476.1"/>
    </source>
</evidence>
<accession>A0A2I2L4M0</accession>
<dbReference type="EMBL" id="LT906555">
    <property type="protein sequence ID" value="SNW62476.1"/>
    <property type="molecule type" value="Genomic_DNA"/>
</dbReference>
<gene>
    <name evidence="1" type="ORF">ORPV_572</name>
</gene>
<keyword evidence="2" id="KW-1185">Reference proteome</keyword>
<sequence length="83" mass="9530">MDTIPIISNTDLCGVNVAFEVRDIDKIRILGCTNIDIEYHDKKNNTYIVTCTLPKGITKSKLNNDDNILYYTLPKFKQLPRLL</sequence>
<reference evidence="1" key="1">
    <citation type="submission" date="2017-08" db="EMBL/GenBank/DDBJ databases">
        <authorList>
            <consortium name="Urmite Genomes"/>
        </authorList>
    </citation>
    <scope>NUCLEOTIDE SEQUENCE [LARGE SCALE GENOMIC DNA]</scope>
    <source>
        <strain evidence="1">IHUMI-LCC2</strain>
    </source>
</reference>
<evidence type="ECO:0000313" key="2">
    <source>
        <dbReference type="Proteomes" id="UP000236316"/>
    </source>
</evidence>
<organism evidence="1">
    <name type="scientific">Orpheovirus IHUMI-LCC2</name>
    <dbReference type="NCBI Taxonomy" id="2023057"/>
    <lineage>
        <taxon>Viruses</taxon>
        <taxon>Varidnaviria</taxon>
        <taxon>Bamfordvirae</taxon>
        <taxon>Nucleocytoviricota</taxon>
        <taxon>Megaviricetes</taxon>
        <taxon>Pimascovirales</taxon>
        <taxon>Ocovirineae</taxon>
        <taxon>Orpheoviridae</taxon>
        <taxon>Alphaorpheovirus</taxon>
        <taxon>Alphaorpheovirus massiliense</taxon>
    </lineage>
</organism>
<dbReference type="GeneID" id="35382375"/>
<dbReference type="Proteomes" id="UP000236316">
    <property type="component" value="Segment"/>
</dbReference>
<proteinExistence type="predicted"/>
<protein>
    <submittedName>
        <fullName evidence="1">Uncharacterized protein</fullName>
    </submittedName>
</protein>
<dbReference type="RefSeq" id="YP_009448778.1">
    <property type="nucleotide sequence ID" value="NC_036594.1"/>
</dbReference>
<name>A0A2I2L4M0_9VIRU</name>
<dbReference type="KEGG" id="vg:35382375"/>